<dbReference type="AlphaFoldDB" id="A0A3D9HPY3"/>
<sequence length="137" mass="15944">MSLKELMWTRHRNPWSGWTRVLVGFAMGHALWLHDWIYLAITIVAVITNPFWFPAPKREDAWMTRAVDGERLWLGQADWLDKGVFFGPSAVMSLVLIWALYHQDPIWSALAGATVVIHKFLFLFFCVRFVANVNRLN</sequence>
<accession>A0A3D9HPY3</accession>
<organism evidence="2 3">
    <name type="scientific">Aestuariispira insulae</name>
    <dbReference type="NCBI Taxonomy" id="1461337"/>
    <lineage>
        <taxon>Bacteria</taxon>
        <taxon>Pseudomonadati</taxon>
        <taxon>Pseudomonadota</taxon>
        <taxon>Alphaproteobacteria</taxon>
        <taxon>Rhodospirillales</taxon>
        <taxon>Kiloniellaceae</taxon>
        <taxon>Aestuariispira</taxon>
    </lineage>
</organism>
<evidence type="ECO:0000313" key="2">
    <source>
        <dbReference type="EMBL" id="RED51465.1"/>
    </source>
</evidence>
<dbReference type="EMBL" id="QRDW01000003">
    <property type="protein sequence ID" value="RED51465.1"/>
    <property type="molecule type" value="Genomic_DNA"/>
</dbReference>
<dbReference type="InterPro" id="IPR046595">
    <property type="entry name" value="DUF6653"/>
</dbReference>
<reference evidence="2 3" key="1">
    <citation type="submission" date="2018-07" db="EMBL/GenBank/DDBJ databases">
        <title>Genomic Encyclopedia of Type Strains, Phase III (KMG-III): the genomes of soil and plant-associated and newly described type strains.</title>
        <authorList>
            <person name="Whitman W."/>
        </authorList>
    </citation>
    <scope>NUCLEOTIDE SEQUENCE [LARGE SCALE GENOMIC DNA]</scope>
    <source>
        <strain evidence="2 3">CECT 8488</strain>
    </source>
</reference>
<gene>
    <name evidence="2" type="ORF">DFP90_103267</name>
</gene>
<feature type="transmembrane region" description="Helical" evidence="1">
    <location>
        <begin position="107"/>
        <end position="131"/>
    </location>
</feature>
<dbReference type="RefSeq" id="WP_115936352.1">
    <property type="nucleotide sequence ID" value="NZ_QRDW01000003.1"/>
</dbReference>
<evidence type="ECO:0000313" key="3">
    <source>
        <dbReference type="Proteomes" id="UP000256845"/>
    </source>
</evidence>
<feature type="transmembrane region" description="Helical" evidence="1">
    <location>
        <begin position="36"/>
        <end position="55"/>
    </location>
</feature>
<keyword evidence="1" id="KW-0472">Membrane</keyword>
<protein>
    <submittedName>
        <fullName evidence="2">Uncharacterized protein</fullName>
    </submittedName>
</protein>
<dbReference type="Pfam" id="PF20358">
    <property type="entry name" value="DUF6653"/>
    <property type="match status" value="1"/>
</dbReference>
<feature type="transmembrane region" description="Helical" evidence="1">
    <location>
        <begin position="83"/>
        <end position="101"/>
    </location>
</feature>
<name>A0A3D9HPY3_9PROT</name>
<keyword evidence="3" id="KW-1185">Reference proteome</keyword>
<dbReference type="Proteomes" id="UP000256845">
    <property type="component" value="Unassembled WGS sequence"/>
</dbReference>
<proteinExistence type="predicted"/>
<keyword evidence="1" id="KW-0812">Transmembrane</keyword>
<evidence type="ECO:0000256" key="1">
    <source>
        <dbReference type="SAM" id="Phobius"/>
    </source>
</evidence>
<keyword evidence="1" id="KW-1133">Transmembrane helix</keyword>
<dbReference type="OrthoDB" id="1442233at2"/>
<comment type="caution">
    <text evidence="2">The sequence shown here is derived from an EMBL/GenBank/DDBJ whole genome shotgun (WGS) entry which is preliminary data.</text>
</comment>